<dbReference type="EMBL" id="BARW01031171">
    <property type="protein sequence ID" value="GAJ13806.1"/>
    <property type="molecule type" value="Genomic_DNA"/>
</dbReference>
<comment type="caution">
    <text evidence="1">The sequence shown here is derived from an EMBL/GenBank/DDBJ whole genome shotgun (WGS) entry which is preliminary data.</text>
</comment>
<organism evidence="1">
    <name type="scientific">marine sediment metagenome</name>
    <dbReference type="NCBI Taxonomy" id="412755"/>
    <lineage>
        <taxon>unclassified sequences</taxon>
        <taxon>metagenomes</taxon>
        <taxon>ecological metagenomes</taxon>
    </lineage>
</organism>
<dbReference type="AlphaFoldDB" id="X1VGL7"/>
<name>X1VGL7_9ZZZZ</name>
<accession>X1VGL7</accession>
<protein>
    <submittedName>
        <fullName evidence="1">Uncharacterized protein</fullName>
    </submittedName>
</protein>
<sequence>MAKMRVLFHTMAIAEGTKDFISFDEKARLVIAPERLAEAKAIIEAVVSSYDSGYKL</sequence>
<gene>
    <name evidence="1" type="ORF">S12H4_49650</name>
</gene>
<reference evidence="1" key="1">
    <citation type="journal article" date="2014" name="Front. Microbiol.">
        <title>High frequency of phylogenetically diverse reductive dehalogenase-homologous genes in deep subseafloor sedimentary metagenomes.</title>
        <authorList>
            <person name="Kawai M."/>
            <person name="Futagami T."/>
            <person name="Toyoda A."/>
            <person name="Takaki Y."/>
            <person name="Nishi S."/>
            <person name="Hori S."/>
            <person name="Arai W."/>
            <person name="Tsubouchi T."/>
            <person name="Morono Y."/>
            <person name="Uchiyama I."/>
            <person name="Ito T."/>
            <person name="Fujiyama A."/>
            <person name="Inagaki F."/>
            <person name="Takami H."/>
        </authorList>
    </citation>
    <scope>NUCLEOTIDE SEQUENCE</scope>
    <source>
        <strain evidence="1">Expedition CK06-06</strain>
    </source>
</reference>
<proteinExistence type="predicted"/>
<evidence type="ECO:0000313" key="1">
    <source>
        <dbReference type="EMBL" id="GAJ13806.1"/>
    </source>
</evidence>